<organism evidence="2 3">
    <name type="scientific">Stenomitos frigidus ULC18</name>
    <dbReference type="NCBI Taxonomy" id="2107698"/>
    <lineage>
        <taxon>Bacteria</taxon>
        <taxon>Bacillati</taxon>
        <taxon>Cyanobacteriota</taxon>
        <taxon>Cyanophyceae</taxon>
        <taxon>Leptolyngbyales</taxon>
        <taxon>Leptolyngbyaceae</taxon>
        <taxon>Stenomitos</taxon>
    </lineage>
</organism>
<proteinExistence type="predicted"/>
<reference evidence="3" key="1">
    <citation type="submission" date="2018-02" db="EMBL/GenBank/DDBJ databases">
        <authorList>
            <person name="Moore K."/>
            <person name="Momper L."/>
        </authorList>
    </citation>
    <scope>NUCLEOTIDE SEQUENCE [LARGE SCALE GENOMIC DNA]</scope>
    <source>
        <strain evidence="3">ULC18</strain>
    </source>
</reference>
<keyword evidence="1" id="KW-0472">Membrane</keyword>
<accession>A0A2T1DTZ3</accession>
<name>A0A2T1DTZ3_9CYAN</name>
<evidence type="ECO:0000256" key="1">
    <source>
        <dbReference type="SAM" id="Phobius"/>
    </source>
</evidence>
<dbReference type="EMBL" id="PVWK01000157">
    <property type="protein sequence ID" value="PSB23967.1"/>
    <property type="molecule type" value="Genomic_DNA"/>
</dbReference>
<dbReference type="AlphaFoldDB" id="A0A2T1DTZ3"/>
<comment type="caution">
    <text evidence="2">The sequence shown here is derived from an EMBL/GenBank/DDBJ whole genome shotgun (WGS) entry which is preliminary data.</text>
</comment>
<dbReference type="RefSeq" id="WP_106260561.1">
    <property type="nucleotide sequence ID" value="NZ_CAWNSW010000030.1"/>
</dbReference>
<protein>
    <submittedName>
        <fullName evidence="2">Uncharacterized protein</fullName>
    </submittedName>
</protein>
<dbReference type="Proteomes" id="UP000239576">
    <property type="component" value="Unassembled WGS sequence"/>
</dbReference>
<feature type="transmembrane region" description="Helical" evidence="1">
    <location>
        <begin position="58"/>
        <end position="80"/>
    </location>
</feature>
<reference evidence="2 3" key="2">
    <citation type="submission" date="2018-03" db="EMBL/GenBank/DDBJ databases">
        <title>The ancient ancestry and fast evolution of plastids.</title>
        <authorList>
            <person name="Moore K.R."/>
            <person name="Magnabosco C."/>
            <person name="Momper L."/>
            <person name="Gold D.A."/>
            <person name="Bosak T."/>
            <person name="Fournier G.P."/>
        </authorList>
    </citation>
    <scope>NUCLEOTIDE SEQUENCE [LARGE SCALE GENOMIC DNA]</scope>
    <source>
        <strain evidence="2 3">ULC18</strain>
    </source>
</reference>
<keyword evidence="3" id="KW-1185">Reference proteome</keyword>
<gene>
    <name evidence="2" type="ORF">C7B82_28820</name>
</gene>
<evidence type="ECO:0000313" key="3">
    <source>
        <dbReference type="Proteomes" id="UP000239576"/>
    </source>
</evidence>
<keyword evidence="1" id="KW-0812">Transmembrane</keyword>
<keyword evidence="1" id="KW-1133">Transmembrane helix</keyword>
<feature type="transmembrane region" description="Helical" evidence="1">
    <location>
        <begin position="6"/>
        <end position="32"/>
    </location>
</feature>
<evidence type="ECO:0000313" key="2">
    <source>
        <dbReference type="EMBL" id="PSB23967.1"/>
    </source>
</evidence>
<sequence>MSQILWLVLAWVAGTAATLGSLMVLGSLLLWLSPTVQARSHQTDASPLPVPKPWQNRLTLLAFSIAIALAGLGILVVVPFPSF</sequence>